<dbReference type="Proteomes" id="UP001234202">
    <property type="component" value="Unassembled WGS sequence"/>
</dbReference>
<evidence type="ECO:0000313" key="1">
    <source>
        <dbReference type="EMBL" id="KAJ9124609.1"/>
    </source>
</evidence>
<comment type="caution">
    <text evidence="1">The sequence shown here is derived from an EMBL/GenBank/DDBJ whole genome shotgun (WGS) entry which is preliminary data.</text>
</comment>
<dbReference type="EMBL" id="JASBWV010000010">
    <property type="protein sequence ID" value="KAJ9124609.1"/>
    <property type="molecule type" value="Genomic_DNA"/>
</dbReference>
<keyword evidence="2" id="KW-1185">Reference proteome</keyword>
<sequence length="329" mass="35085">MTAAGQEFYDVRVQHSSYPGQVTTTGSTPTKTADAASSQTGHQVLSGGIIALAVVLGFVGVAAGLFCAWFFWLRKKHGLKGVPVLAGRRRGRKGTSASADGTDGSMGGADHLELTAAGSVRRSKKYRDMQRQKSMIDGYLDFDTDLWSDDKDSRTDADTATSRSMDGAMGIPVMADETPRGRRASSKAWESSYPPAGWITHQRTPSSPRRLEQSPPPLLSPLAAADSDAPGNEAPHARSSQRFADADEGPYPSFSSMTRGAMMSPTQEPLIMSSDLPQTPTTARTNVGTHYFDSPTTSPPAPAPPASTTLFSRGSIFRIHDPSSMQSSK</sequence>
<protein>
    <submittedName>
        <fullName evidence="1">Uncharacterized protein</fullName>
    </submittedName>
</protein>
<evidence type="ECO:0000313" key="2">
    <source>
        <dbReference type="Proteomes" id="UP001234202"/>
    </source>
</evidence>
<proteinExistence type="predicted"/>
<gene>
    <name evidence="1" type="ORF">QFC24_003402</name>
</gene>
<name>A0ACC2XMD1_9TREE</name>
<reference evidence="1" key="1">
    <citation type="submission" date="2023-04" db="EMBL/GenBank/DDBJ databases">
        <title>Draft Genome sequencing of Naganishia species isolated from polar environments using Oxford Nanopore Technology.</title>
        <authorList>
            <person name="Leo P."/>
            <person name="Venkateswaran K."/>
        </authorList>
    </citation>
    <scope>NUCLEOTIDE SEQUENCE</scope>
    <source>
        <strain evidence="1">DBVPG 5303</strain>
    </source>
</reference>
<organism evidence="1 2">
    <name type="scientific">Naganishia onofrii</name>
    <dbReference type="NCBI Taxonomy" id="1851511"/>
    <lineage>
        <taxon>Eukaryota</taxon>
        <taxon>Fungi</taxon>
        <taxon>Dikarya</taxon>
        <taxon>Basidiomycota</taxon>
        <taxon>Agaricomycotina</taxon>
        <taxon>Tremellomycetes</taxon>
        <taxon>Filobasidiales</taxon>
        <taxon>Filobasidiaceae</taxon>
        <taxon>Naganishia</taxon>
    </lineage>
</organism>
<accession>A0ACC2XMD1</accession>